<gene>
    <name evidence="1" type="ORF">J4Q44_G00129630</name>
</gene>
<accession>A0AAN8LRZ2</accession>
<dbReference type="Proteomes" id="UP001356427">
    <property type="component" value="Unassembled WGS sequence"/>
</dbReference>
<protein>
    <submittedName>
        <fullName evidence="1">Uncharacterized protein</fullName>
    </submittedName>
</protein>
<dbReference type="AlphaFoldDB" id="A0AAN8LRZ2"/>
<evidence type="ECO:0000313" key="2">
    <source>
        <dbReference type="Proteomes" id="UP001356427"/>
    </source>
</evidence>
<sequence length="245" mass="26829">MFVLFYWNVFLSNHVPLGCQVHFLSWHSVEIMCVSSEHTITVPIIVTGGRWELYNKKIQFTFSFLCVTDLVVSSPLQHCGLLVCLSLSTDDMPAMSAVFHPTSSASHVCCVPSYIIISQPCLLCSILHHHQPAMSAVFHPTSSSASHVCCVPSYIIIIMPAVFHPTSSSASHVCCVPSYIIISQPCLLCSILHHHQPCLLCSILHHHQPAMSAVFHPTSSASHVRCVVAEVSMAFVFACSLVSAM</sequence>
<name>A0AAN8LRZ2_9TELE</name>
<keyword evidence="2" id="KW-1185">Reference proteome</keyword>
<proteinExistence type="predicted"/>
<organism evidence="1 2">
    <name type="scientific">Coregonus suidteri</name>
    <dbReference type="NCBI Taxonomy" id="861788"/>
    <lineage>
        <taxon>Eukaryota</taxon>
        <taxon>Metazoa</taxon>
        <taxon>Chordata</taxon>
        <taxon>Craniata</taxon>
        <taxon>Vertebrata</taxon>
        <taxon>Euteleostomi</taxon>
        <taxon>Actinopterygii</taxon>
        <taxon>Neopterygii</taxon>
        <taxon>Teleostei</taxon>
        <taxon>Protacanthopterygii</taxon>
        <taxon>Salmoniformes</taxon>
        <taxon>Salmonidae</taxon>
        <taxon>Coregoninae</taxon>
        <taxon>Coregonus</taxon>
    </lineage>
</organism>
<comment type="caution">
    <text evidence="1">The sequence shown here is derived from an EMBL/GenBank/DDBJ whole genome shotgun (WGS) entry which is preliminary data.</text>
</comment>
<dbReference type="EMBL" id="JAGTTL010000010">
    <property type="protein sequence ID" value="KAK6317563.1"/>
    <property type="molecule type" value="Genomic_DNA"/>
</dbReference>
<evidence type="ECO:0000313" key="1">
    <source>
        <dbReference type="EMBL" id="KAK6317563.1"/>
    </source>
</evidence>
<reference evidence="1 2" key="1">
    <citation type="submission" date="2021-04" db="EMBL/GenBank/DDBJ databases">
        <authorList>
            <person name="De Guttry C."/>
            <person name="Zahm M."/>
            <person name="Klopp C."/>
            <person name="Cabau C."/>
            <person name="Louis A."/>
            <person name="Berthelot C."/>
            <person name="Parey E."/>
            <person name="Roest Crollius H."/>
            <person name="Montfort J."/>
            <person name="Robinson-Rechavi M."/>
            <person name="Bucao C."/>
            <person name="Bouchez O."/>
            <person name="Gislard M."/>
            <person name="Lluch J."/>
            <person name="Milhes M."/>
            <person name="Lampietro C."/>
            <person name="Lopez Roques C."/>
            <person name="Donnadieu C."/>
            <person name="Braasch I."/>
            <person name="Desvignes T."/>
            <person name="Postlethwait J."/>
            <person name="Bobe J."/>
            <person name="Wedekind C."/>
            <person name="Guiguen Y."/>
        </authorList>
    </citation>
    <scope>NUCLEOTIDE SEQUENCE [LARGE SCALE GENOMIC DNA]</scope>
    <source>
        <strain evidence="1">Cs_M1</strain>
        <tissue evidence="1">Blood</tissue>
    </source>
</reference>